<evidence type="ECO:0000313" key="2">
    <source>
        <dbReference type="Proteomes" id="UP000007819"/>
    </source>
</evidence>
<accession>A0A8R2HBW8</accession>
<keyword evidence="2" id="KW-1185">Reference proteome</keyword>
<sequence length="112" mass="13370">MVHNIILRNFNELMSEHHKTEYLLQEQSQKYYSRLIDVLNPSKNQFLLFGEKSMFFDEDFFLQNHTNVEIVWCKNGECENCKEKIPKPLAIVNQVSEIKINNEQYQSKSNLN</sequence>
<evidence type="ECO:0000313" key="1">
    <source>
        <dbReference type="EnsemblMetazoa" id="XP_016664816.2"/>
    </source>
</evidence>
<organism evidence="1 2">
    <name type="scientific">Acyrthosiphon pisum</name>
    <name type="common">Pea aphid</name>
    <dbReference type="NCBI Taxonomy" id="7029"/>
    <lineage>
        <taxon>Eukaryota</taxon>
        <taxon>Metazoa</taxon>
        <taxon>Ecdysozoa</taxon>
        <taxon>Arthropoda</taxon>
        <taxon>Hexapoda</taxon>
        <taxon>Insecta</taxon>
        <taxon>Pterygota</taxon>
        <taxon>Neoptera</taxon>
        <taxon>Paraneoptera</taxon>
        <taxon>Hemiptera</taxon>
        <taxon>Sternorrhyncha</taxon>
        <taxon>Aphidomorpha</taxon>
        <taxon>Aphidoidea</taxon>
        <taxon>Aphididae</taxon>
        <taxon>Macrosiphini</taxon>
        <taxon>Acyrthosiphon</taxon>
    </lineage>
</organism>
<dbReference type="RefSeq" id="XP_016664816.2">
    <property type="nucleotide sequence ID" value="XM_016809327.2"/>
</dbReference>
<dbReference type="AlphaFoldDB" id="A0A8R2HBW8"/>
<dbReference type="GeneID" id="103311522"/>
<name>A0A8R2HBW8_ACYPI</name>
<dbReference type="Proteomes" id="UP000007819">
    <property type="component" value="Unassembled WGS sequence"/>
</dbReference>
<protein>
    <submittedName>
        <fullName evidence="1">Uncharacterized protein</fullName>
    </submittedName>
</protein>
<dbReference type="KEGG" id="api:103311522"/>
<dbReference type="EnsemblMetazoa" id="XM_016809327.2">
    <property type="protein sequence ID" value="XP_016664816.2"/>
    <property type="gene ID" value="LOC103311522"/>
</dbReference>
<reference evidence="1" key="2">
    <citation type="submission" date="2022-06" db="UniProtKB">
        <authorList>
            <consortium name="EnsemblMetazoa"/>
        </authorList>
    </citation>
    <scope>IDENTIFICATION</scope>
</reference>
<proteinExistence type="predicted"/>
<reference evidence="2" key="1">
    <citation type="submission" date="2010-06" db="EMBL/GenBank/DDBJ databases">
        <authorList>
            <person name="Jiang H."/>
            <person name="Abraham K."/>
            <person name="Ali S."/>
            <person name="Alsbrooks S.L."/>
            <person name="Anim B.N."/>
            <person name="Anosike U.S."/>
            <person name="Attaway T."/>
            <person name="Bandaranaike D.P."/>
            <person name="Battles P.K."/>
            <person name="Bell S.N."/>
            <person name="Bell A.V."/>
            <person name="Beltran B."/>
            <person name="Bickham C."/>
            <person name="Bustamante Y."/>
            <person name="Caleb T."/>
            <person name="Canada A."/>
            <person name="Cardenas V."/>
            <person name="Carter K."/>
            <person name="Chacko J."/>
            <person name="Chandrabose M.N."/>
            <person name="Chavez D."/>
            <person name="Chavez A."/>
            <person name="Chen L."/>
            <person name="Chu H.-S."/>
            <person name="Claassen K.J."/>
            <person name="Cockrell R."/>
            <person name="Collins M."/>
            <person name="Cooper J.A."/>
            <person name="Cree A."/>
            <person name="Curry S.M."/>
            <person name="Da Y."/>
            <person name="Dao M.D."/>
            <person name="Das B."/>
            <person name="Davila M.-L."/>
            <person name="Davy-Carroll L."/>
            <person name="Denson S."/>
            <person name="Dinh H."/>
            <person name="Ebong V.E."/>
            <person name="Edwards J.R."/>
            <person name="Egan A."/>
            <person name="El-Daye J."/>
            <person name="Escobedo L."/>
            <person name="Fernandez S."/>
            <person name="Fernando P.R."/>
            <person name="Flagg N."/>
            <person name="Forbes L.D."/>
            <person name="Fowler R.G."/>
            <person name="Fu Q."/>
            <person name="Gabisi R.A."/>
            <person name="Ganer J."/>
            <person name="Garbino Pronczuk A."/>
            <person name="Garcia R.M."/>
            <person name="Garner T."/>
            <person name="Garrett T.E."/>
            <person name="Gonzalez D.A."/>
            <person name="Hamid H."/>
            <person name="Hawkins E.S."/>
            <person name="Hirani K."/>
            <person name="Hogues M.E."/>
            <person name="Hollins B."/>
            <person name="Hsiao C.-H."/>
            <person name="Jabil R."/>
            <person name="James M.L."/>
            <person name="Jhangiani S.N."/>
            <person name="Johnson B."/>
            <person name="Johnson Q."/>
            <person name="Joshi V."/>
            <person name="Kalu J.B."/>
            <person name="Kam C."/>
            <person name="Kashfia A."/>
            <person name="Keebler J."/>
            <person name="Kisamo H."/>
            <person name="Kovar C.L."/>
            <person name="Lago L.A."/>
            <person name="Lai C.-Y."/>
            <person name="Laidlaw J."/>
            <person name="Lara F."/>
            <person name="Le T.-K."/>
            <person name="Lee S.L."/>
            <person name="Legall F.H."/>
            <person name="Lemon S.J."/>
            <person name="Lewis L.R."/>
            <person name="Li B."/>
            <person name="Liu Y."/>
            <person name="Liu Y.-S."/>
            <person name="Lopez J."/>
            <person name="Lozado R.J."/>
            <person name="Lu J."/>
            <person name="Madu R.C."/>
            <person name="Maheshwari M."/>
            <person name="Maheshwari R."/>
            <person name="Malloy K."/>
            <person name="Martinez E."/>
            <person name="Mathew T."/>
            <person name="Mercado I.C."/>
            <person name="Mercado C."/>
            <person name="Meyer B."/>
            <person name="Montgomery K."/>
            <person name="Morgan M.B."/>
            <person name="Munidasa M."/>
            <person name="Nazareth L.V."/>
            <person name="Nelson J."/>
            <person name="Ng B.M."/>
            <person name="Nguyen N.B."/>
            <person name="Nguyen P.Q."/>
            <person name="Nguyen T."/>
            <person name="Obregon M."/>
            <person name="Okwuonu G.O."/>
            <person name="Onwere C.G."/>
            <person name="Orozco G."/>
            <person name="Parra A."/>
            <person name="Patel S."/>
            <person name="Patil S."/>
            <person name="Perez A."/>
            <person name="Perez Y."/>
            <person name="Pham C."/>
            <person name="Primus E.L."/>
            <person name="Pu L.-L."/>
            <person name="Puazo M."/>
            <person name="Qin X."/>
            <person name="Quiroz J.B."/>
            <person name="Reese J."/>
            <person name="Richards S."/>
            <person name="Rives C.M."/>
            <person name="Robberts R."/>
            <person name="Ruiz S.J."/>
            <person name="Ruiz M.J."/>
            <person name="Santibanez J."/>
            <person name="Schneider B.W."/>
            <person name="Sisson I."/>
            <person name="Smith M."/>
            <person name="Sodergren E."/>
            <person name="Song X.-Z."/>
            <person name="Song B.B."/>
            <person name="Summersgill H."/>
            <person name="Thelus R."/>
            <person name="Thornton R.D."/>
            <person name="Trejos Z.Y."/>
            <person name="Usmani K."/>
            <person name="Vattathil S."/>
            <person name="Villasana D."/>
            <person name="Walker D.L."/>
            <person name="Wang S."/>
            <person name="Wang K."/>
            <person name="White C.S."/>
            <person name="Williams A.C."/>
            <person name="Williamson J."/>
            <person name="Wilson K."/>
            <person name="Woghiren I.O."/>
            <person name="Woodworth J.R."/>
            <person name="Worley K.C."/>
            <person name="Wright R.A."/>
            <person name="Wu W."/>
            <person name="Young L."/>
            <person name="Zhang L."/>
            <person name="Zhang J."/>
            <person name="Zhu Y."/>
            <person name="Muzny D.M."/>
            <person name="Weinstock G."/>
            <person name="Gibbs R.A."/>
        </authorList>
    </citation>
    <scope>NUCLEOTIDE SEQUENCE [LARGE SCALE GENOMIC DNA]</scope>
    <source>
        <strain evidence="2">LSR1</strain>
    </source>
</reference>
<dbReference type="OrthoDB" id="6610237at2759"/>